<dbReference type="EMBL" id="CADCXU010006664">
    <property type="protein sequence ID" value="CAA9998202.1"/>
    <property type="molecule type" value="Genomic_DNA"/>
</dbReference>
<evidence type="ECO:0000256" key="6">
    <source>
        <dbReference type="PROSITE-ProRule" id="PRU00076"/>
    </source>
</evidence>
<dbReference type="Proteomes" id="UP000479000">
    <property type="component" value="Unassembled WGS sequence"/>
</dbReference>
<dbReference type="PANTHER" id="PTHR24050">
    <property type="entry name" value="PA14 DOMAIN-CONTAINING PROTEIN"/>
    <property type="match status" value="1"/>
</dbReference>
<accession>A0A6H5G6P2</accession>
<dbReference type="SMART" id="SM00181">
    <property type="entry name" value="EGF"/>
    <property type="match status" value="1"/>
</dbReference>
<keyword evidence="4 6" id="KW-1015">Disulfide bond</keyword>
<dbReference type="InterPro" id="IPR000152">
    <property type="entry name" value="EGF-type_Asp/Asn_hydroxyl_site"/>
</dbReference>
<protein>
    <recommendedName>
        <fullName evidence="7">EGF-like domain-containing protein</fullName>
    </recommendedName>
</protein>
<keyword evidence="2" id="KW-0732">Signal</keyword>
<dbReference type="InterPro" id="IPR049883">
    <property type="entry name" value="NOTCH1_EGF-like"/>
</dbReference>
<dbReference type="InterPro" id="IPR001881">
    <property type="entry name" value="EGF-like_Ca-bd_dom"/>
</dbReference>
<dbReference type="SUPFAM" id="SSF57184">
    <property type="entry name" value="Growth factor receptor domain"/>
    <property type="match status" value="1"/>
</dbReference>
<dbReference type="PROSITE" id="PS01187">
    <property type="entry name" value="EGF_CA"/>
    <property type="match status" value="1"/>
</dbReference>
<dbReference type="SMART" id="SM00179">
    <property type="entry name" value="EGF_CA"/>
    <property type="match status" value="1"/>
</dbReference>
<comment type="caution">
    <text evidence="6">Lacks conserved residue(s) required for the propagation of feature annotation.</text>
</comment>
<dbReference type="CDD" id="cd00054">
    <property type="entry name" value="EGF_CA"/>
    <property type="match status" value="1"/>
</dbReference>
<feature type="domain" description="EGF-like" evidence="7">
    <location>
        <begin position="73"/>
        <end position="108"/>
    </location>
</feature>
<keyword evidence="3" id="KW-0677">Repeat</keyword>
<evidence type="ECO:0000313" key="8">
    <source>
        <dbReference type="EMBL" id="CAA9998202.1"/>
    </source>
</evidence>
<dbReference type="OrthoDB" id="10045365at2759"/>
<dbReference type="InterPro" id="IPR018097">
    <property type="entry name" value="EGF_Ca-bd_CS"/>
</dbReference>
<keyword evidence="5" id="KW-0325">Glycoprotein</keyword>
<dbReference type="InterPro" id="IPR009030">
    <property type="entry name" value="Growth_fac_rcpt_cys_sf"/>
</dbReference>
<reference evidence="8 9" key="1">
    <citation type="submission" date="2020-02" db="EMBL/GenBank/DDBJ databases">
        <authorList>
            <person name="Ferguson B K."/>
        </authorList>
    </citation>
    <scope>NUCLEOTIDE SEQUENCE [LARGE SCALE GENOMIC DNA]</scope>
</reference>
<dbReference type="GO" id="GO:0005509">
    <property type="term" value="F:calcium ion binding"/>
    <property type="evidence" value="ECO:0007669"/>
    <property type="project" value="InterPro"/>
</dbReference>
<dbReference type="Gene3D" id="2.10.25.10">
    <property type="entry name" value="Laminin"/>
    <property type="match status" value="1"/>
</dbReference>
<name>A0A6H5G6P2_9HEMI</name>
<keyword evidence="9" id="KW-1185">Reference proteome</keyword>
<evidence type="ECO:0000256" key="1">
    <source>
        <dbReference type="ARBA" id="ARBA00022536"/>
    </source>
</evidence>
<gene>
    <name evidence="8" type="ORF">NTEN_LOCUS4485</name>
</gene>
<evidence type="ECO:0000256" key="4">
    <source>
        <dbReference type="ARBA" id="ARBA00023157"/>
    </source>
</evidence>
<evidence type="ECO:0000256" key="5">
    <source>
        <dbReference type="ARBA" id="ARBA00023180"/>
    </source>
</evidence>
<organism evidence="8 9">
    <name type="scientific">Nesidiocoris tenuis</name>
    <dbReference type="NCBI Taxonomy" id="355587"/>
    <lineage>
        <taxon>Eukaryota</taxon>
        <taxon>Metazoa</taxon>
        <taxon>Ecdysozoa</taxon>
        <taxon>Arthropoda</taxon>
        <taxon>Hexapoda</taxon>
        <taxon>Insecta</taxon>
        <taxon>Pterygota</taxon>
        <taxon>Neoptera</taxon>
        <taxon>Paraneoptera</taxon>
        <taxon>Hemiptera</taxon>
        <taxon>Heteroptera</taxon>
        <taxon>Panheteroptera</taxon>
        <taxon>Cimicomorpha</taxon>
        <taxon>Miridae</taxon>
        <taxon>Dicyphina</taxon>
        <taxon>Nesidiocoris</taxon>
    </lineage>
</organism>
<feature type="disulfide bond" evidence="6">
    <location>
        <begin position="77"/>
        <end position="87"/>
    </location>
</feature>
<dbReference type="Pfam" id="PF07645">
    <property type="entry name" value="EGF_CA"/>
    <property type="match status" value="1"/>
</dbReference>
<proteinExistence type="predicted"/>
<dbReference type="InterPro" id="IPR000742">
    <property type="entry name" value="EGF"/>
</dbReference>
<dbReference type="PANTHER" id="PTHR24050:SF28">
    <property type="entry name" value="UROMODULIN-LIKE"/>
    <property type="match status" value="1"/>
</dbReference>
<evidence type="ECO:0000256" key="3">
    <source>
        <dbReference type="ARBA" id="ARBA00022737"/>
    </source>
</evidence>
<evidence type="ECO:0000313" key="9">
    <source>
        <dbReference type="Proteomes" id="UP000479000"/>
    </source>
</evidence>
<dbReference type="InterPro" id="IPR052235">
    <property type="entry name" value="Nephronectin_domain"/>
</dbReference>
<dbReference type="AlphaFoldDB" id="A0A6H5G6P2"/>
<dbReference type="PROSITE" id="PS50026">
    <property type="entry name" value="EGF_3"/>
    <property type="match status" value="1"/>
</dbReference>
<keyword evidence="1 6" id="KW-0245">EGF-like domain</keyword>
<dbReference type="PROSITE" id="PS00010">
    <property type="entry name" value="ASX_HYDROXYL"/>
    <property type="match status" value="1"/>
</dbReference>
<evidence type="ECO:0000256" key="2">
    <source>
        <dbReference type="ARBA" id="ARBA00022729"/>
    </source>
</evidence>
<sequence length="155" mass="17329">MTRTYAPALDDVSTRWVHSSAYAPEVTRCTNRVGSAGITTSVQTTRNASTDASYRCGCPEGYRKHSYYNECVDENECEQSPCSFGECINTLGSFKCGCSPGFQYDHAANMCTMVWEKPFKHVSHVRHPSSPQTWTDRFLVISTCKLIGDFSKERG</sequence>
<evidence type="ECO:0000259" key="7">
    <source>
        <dbReference type="PROSITE" id="PS50026"/>
    </source>
</evidence>
<dbReference type="FunFam" id="2.10.25.10:FF:000003">
    <property type="entry name" value="fibrillin-1 isoform X1"/>
    <property type="match status" value="1"/>
</dbReference>